<dbReference type="GO" id="GO:0060271">
    <property type="term" value="P:cilium assembly"/>
    <property type="evidence" value="ECO:0007669"/>
    <property type="project" value="InterPro"/>
</dbReference>
<dbReference type="PANTHER" id="PTHR47231">
    <property type="entry name" value="UPF0722 PROTEIN C11ORF88"/>
    <property type="match status" value="1"/>
</dbReference>
<evidence type="ECO:0000313" key="6">
    <source>
        <dbReference type="Proteomes" id="UP000018468"/>
    </source>
</evidence>
<dbReference type="EMBL" id="AHAT01024006">
    <property type="status" value="NOT_ANNOTATED_CDS"/>
    <property type="molecule type" value="Genomic_DNA"/>
</dbReference>
<name>W5LZ34_LEPOC</name>
<feature type="coiled-coil region" evidence="3">
    <location>
        <begin position="74"/>
        <end position="101"/>
    </location>
</feature>
<dbReference type="EMBL" id="AHAT01024005">
    <property type="status" value="NOT_ANNOTATED_CDS"/>
    <property type="molecule type" value="Genomic_DNA"/>
</dbReference>
<dbReference type="FunCoup" id="W5LZ34">
    <property type="interactions" value="220"/>
</dbReference>
<reference evidence="5" key="3">
    <citation type="submission" date="2025-09" db="UniProtKB">
        <authorList>
            <consortium name="Ensembl"/>
        </authorList>
    </citation>
    <scope>IDENTIFICATION</scope>
</reference>
<keyword evidence="6" id="KW-1185">Reference proteome</keyword>
<dbReference type="Ensembl" id="ENSLOCT00000001396.1">
    <property type="protein sequence ID" value="ENSLOCP00000001391.1"/>
    <property type="gene ID" value="ENSLOCG00000001229.1"/>
</dbReference>
<evidence type="ECO:0000256" key="1">
    <source>
        <dbReference type="ARBA" id="ARBA00023451"/>
    </source>
</evidence>
<organism evidence="5 6">
    <name type="scientific">Lepisosteus oculatus</name>
    <name type="common">Spotted gar</name>
    <dbReference type="NCBI Taxonomy" id="7918"/>
    <lineage>
        <taxon>Eukaryota</taxon>
        <taxon>Metazoa</taxon>
        <taxon>Chordata</taxon>
        <taxon>Craniata</taxon>
        <taxon>Vertebrata</taxon>
        <taxon>Euteleostomi</taxon>
        <taxon>Actinopterygii</taxon>
        <taxon>Neopterygii</taxon>
        <taxon>Holostei</taxon>
        <taxon>Semionotiformes</taxon>
        <taxon>Lepisosteidae</taxon>
        <taxon>Lepisosteus</taxon>
    </lineage>
</organism>
<dbReference type="PANTHER" id="PTHR47231:SF1">
    <property type="entry name" value="CILIA- AND FLAGELLA-ASSOCIATED PROTEIN HOATZ"/>
    <property type="match status" value="1"/>
</dbReference>
<sequence>EQYFTVFAGSSVEDVSYAKLFWSSASLNPPLESRLVSGDTRQRLRTAGGPQARESAHAGPGPGGCEEFLHEAYLQQKAEEKQRYLEKAKKREELLALLQKQRADRIRKEKISQPYRPK</sequence>
<keyword evidence="3" id="KW-0175">Coiled coil</keyword>
<evidence type="ECO:0000256" key="4">
    <source>
        <dbReference type="SAM" id="MobiDB-lite"/>
    </source>
</evidence>
<proteinExistence type="inferred from homology"/>
<feature type="region of interest" description="Disordered" evidence="4">
    <location>
        <begin position="29"/>
        <end position="66"/>
    </location>
</feature>
<dbReference type="OMA" id="TVCSERQ"/>
<reference evidence="5" key="2">
    <citation type="submission" date="2025-08" db="UniProtKB">
        <authorList>
            <consortium name="Ensembl"/>
        </authorList>
    </citation>
    <scope>IDENTIFICATION</scope>
</reference>
<reference evidence="6" key="1">
    <citation type="submission" date="2011-12" db="EMBL/GenBank/DDBJ databases">
        <title>The Draft Genome of Lepisosteus oculatus.</title>
        <authorList>
            <consortium name="The Broad Institute Genome Assembly &amp; Analysis Group"/>
            <consortium name="Computational R&amp;D Group"/>
            <consortium name="and Sequencing Platform"/>
            <person name="Di Palma F."/>
            <person name="Alfoldi J."/>
            <person name="Johnson J."/>
            <person name="Berlin A."/>
            <person name="Gnerre S."/>
            <person name="Jaffe D."/>
            <person name="MacCallum I."/>
            <person name="Young S."/>
            <person name="Walker B.J."/>
            <person name="Lander E.S."/>
            <person name="Lindblad-Toh K."/>
        </authorList>
    </citation>
    <scope>NUCLEOTIDE SEQUENCE [LARGE SCALE GENOMIC DNA]</scope>
</reference>
<dbReference type="InParanoid" id="W5LZ34"/>
<dbReference type="HOGENOM" id="CLU_122904_1_0_1"/>
<dbReference type="Bgee" id="ENSLOCG00000001229">
    <property type="expression patterns" value="Expressed in testis and 13 other cell types or tissues"/>
</dbReference>
<protein>
    <recommendedName>
        <fullName evidence="2">Cilia- and flagella-associated protein HOATZ</fullName>
    </recommendedName>
</protein>
<comment type="similarity">
    <text evidence="1">Belongs to the HOATZ family.</text>
</comment>
<dbReference type="Proteomes" id="UP000018468">
    <property type="component" value="Linkage group LG26"/>
</dbReference>
<dbReference type="InterPro" id="IPR040681">
    <property type="entry name" value="HOATZ-like"/>
</dbReference>
<dbReference type="Pfam" id="PF17664">
    <property type="entry name" value="HOATZ-like"/>
    <property type="match status" value="1"/>
</dbReference>
<evidence type="ECO:0000256" key="3">
    <source>
        <dbReference type="SAM" id="Coils"/>
    </source>
</evidence>
<dbReference type="GeneTree" id="ENSGT00940000166624"/>
<dbReference type="AlphaFoldDB" id="W5LZ34"/>
<evidence type="ECO:0000256" key="2">
    <source>
        <dbReference type="ARBA" id="ARBA00023657"/>
    </source>
</evidence>
<evidence type="ECO:0000313" key="5">
    <source>
        <dbReference type="Ensembl" id="ENSLOCP00000001391.1"/>
    </source>
</evidence>
<dbReference type="eggNOG" id="ENOG502S8UY">
    <property type="taxonomic scope" value="Eukaryota"/>
</dbReference>
<accession>W5LZ34</accession>